<dbReference type="InParanoid" id="J4IBP3"/>
<dbReference type="GeneID" id="24099922"/>
<name>J4IBP3_9APHY</name>
<dbReference type="RefSeq" id="XP_012184294.1">
    <property type="nucleotide sequence ID" value="XM_012328904.1"/>
</dbReference>
<evidence type="ECO:0000313" key="3">
    <source>
        <dbReference type="Proteomes" id="UP000006352"/>
    </source>
</evidence>
<feature type="region of interest" description="Disordered" evidence="1">
    <location>
        <begin position="34"/>
        <end position="55"/>
    </location>
</feature>
<keyword evidence="3" id="KW-1185">Reference proteome</keyword>
<accession>J4IBP3</accession>
<reference evidence="2 3" key="1">
    <citation type="journal article" date="2012" name="Appl. Environ. Microbiol.">
        <title>Short-read sequencing for genomic analysis of the brown rot fungus Fibroporia radiculosa.</title>
        <authorList>
            <person name="Tang J.D."/>
            <person name="Perkins A.D."/>
            <person name="Sonstegard T.S."/>
            <person name="Schroeder S.G."/>
            <person name="Burgess S.C."/>
            <person name="Diehl S.V."/>
        </authorList>
    </citation>
    <scope>NUCLEOTIDE SEQUENCE [LARGE SCALE GENOMIC DNA]</scope>
    <source>
        <strain evidence="2 3">TFFH 294</strain>
    </source>
</reference>
<protein>
    <submittedName>
        <fullName evidence="2">Uncharacterized protein</fullName>
    </submittedName>
</protein>
<organism evidence="2 3">
    <name type="scientific">Fibroporia radiculosa</name>
    <dbReference type="NCBI Taxonomy" id="599839"/>
    <lineage>
        <taxon>Eukaryota</taxon>
        <taxon>Fungi</taxon>
        <taxon>Dikarya</taxon>
        <taxon>Basidiomycota</taxon>
        <taxon>Agaricomycotina</taxon>
        <taxon>Agaricomycetes</taxon>
        <taxon>Polyporales</taxon>
        <taxon>Fibroporiaceae</taxon>
        <taxon>Fibroporia</taxon>
    </lineage>
</organism>
<gene>
    <name evidence="2" type="ORF">FIBRA_07210</name>
</gene>
<sequence>MERIMHKDAIGYYRPSCSGSMHGLHAVESRSTEPYQILSDLPPPSRLNRLELGDS</sequence>
<evidence type="ECO:0000256" key="1">
    <source>
        <dbReference type="SAM" id="MobiDB-lite"/>
    </source>
</evidence>
<evidence type="ECO:0000313" key="2">
    <source>
        <dbReference type="EMBL" id="CCM05011.1"/>
    </source>
</evidence>
<dbReference type="Proteomes" id="UP000006352">
    <property type="component" value="Unassembled WGS sequence"/>
</dbReference>
<dbReference type="EMBL" id="HE797176">
    <property type="protein sequence ID" value="CCM05011.1"/>
    <property type="molecule type" value="Genomic_DNA"/>
</dbReference>
<proteinExistence type="predicted"/>
<dbReference type="AlphaFoldDB" id="J4IBP3"/>
<dbReference type="HOGENOM" id="CLU_3032329_0_0_1"/>